<reference evidence="2 3" key="1">
    <citation type="submission" date="2020-08" db="EMBL/GenBank/DDBJ databases">
        <title>Genomic Encyclopedia of Type Strains, Phase IV (KMG-IV): sequencing the most valuable type-strain genomes for metagenomic binning, comparative biology and taxonomic classification.</title>
        <authorList>
            <person name="Goeker M."/>
        </authorList>
    </citation>
    <scope>NUCLEOTIDE SEQUENCE [LARGE SCALE GENOMIC DNA]</scope>
    <source>
        <strain evidence="2 3">DSM 105074</strain>
    </source>
</reference>
<dbReference type="AlphaFoldDB" id="A0A840TWF8"/>
<dbReference type="RefSeq" id="WP_184173918.1">
    <property type="nucleotide sequence ID" value="NZ_JACHGF010000003.1"/>
</dbReference>
<keyword evidence="1" id="KW-0812">Transmembrane</keyword>
<keyword evidence="1" id="KW-1133">Transmembrane helix</keyword>
<evidence type="ECO:0000313" key="3">
    <source>
        <dbReference type="Proteomes" id="UP000557307"/>
    </source>
</evidence>
<feature type="transmembrane region" description="Helical" evidence="1">
    <location>
        <begin position="21"/>
        <end position="45"/>
    </location>
</feature>
<evidence type="ECO:0000256" key="1">
    <source>
        <dbReference type="SAM" id="Phobius"/>
    </source>
</evidence>
<comment type="caution">
    <text evidence="2">The sequence shown here is derived from an EMBL/GenBank/DDBJ whole genome shotgun (WGS) entry which is preliminary data.</text>
</comment>
<keyword evidence="1" id="KW-0472">Membrane</keyword>
<proteinExistence type="predicted"/>
<dbReference type="Proteomes" id="UP000557307">
    <property type="component" value="Unassembled WGS sequence"/>
</dbReference>
<name>A0A840TWF8_9BACT</name>
<accession>A0A840TWF8</accession>
<dbReference type="EMBL" id="JACHGF010000003">
    <property type="protein sequence ID" value="MBB5283979.1"/>
    <property type="molecule type" value="Genomic_DNA"/>
</dbReference>
<keyword evidence="3" id="KW-1185">Reference proteome</keyword>
<organism evidence="2 3">
    <name type="scientific">Rhabdobacter roseus</name>
    <dbReference type="NCBI Taxonomy" id="1655419"/>
    <lineage>
        <taxon>Bacteria</taxon>
        <taxon>Pseudomonadati</taxon>
        <taxon>Bacteroidota</taxon>
        <taxon>Cytophagia</taxon>
        <taxon>Cytophagales</taxon>
        <taxon>Cytophagaceae</taxon>
        <taxon>Rhabdobacter</taxon>
    </lineage>
</organism>
<gene>
    <name evidence="2" type="ORF">HNQ92_002122</name>
</gene>
<evidence type="ECO:0000313" key="2">
    <source>
        <dbReference type="EMBL" id="MBB5283979.1"/>
    </source>
</evidence>
<protein>
    <submittedName>
        <fullName evidence="2">Uncharacterized protein</fullName>
    </submittedName>
</protein>
<sequence length="54" mass="6191">MKVVQRNWEGLTPSKKSGRFALDQSTLLGGLSLLIFAYIIFRFIYPMISKGVLW</sequence>